<evidence type="ECO:0000313" key="23">
    <source>
        <dbReference type="Proteomes" id="UP000094723"/>
    </source>
</evidence>
<evidence type="ECO:0000313" key="12">
    <source>
        <dbReference type="EMBL" id="MDF4186205.1"/>
    </source>
</evidence>
<evidence type="ECO:0000313" key="30">
    <source>
        <dbReference type="Proteomes" id="UP000471300"/>
    </source>
</evidence>
<dbReference type="Proteomes" id="UP001231316">
    <property type="component" value="Chromosome"/>
</dbReference>
<dbReference type="Proteomes" id="UP000195378">
    <property type="component" value="Chromosome"/>
</dbReference>
<evidence type="ECO:0000313" key="26">
    <source>
        <dbReference type="Proteomes" id="UP000196255"/>
    </source>
</evidence>
<dbReference type="GeneID" id="89465556"/>
<reference evidence="12" key="14">
    <citation type="submission" date="2023-02" db="EMBL/GenBank/DDBJ databases">
        <title>Draft Whole-Genome Sequences of competitive exclusion Lactobacillus salivarius strains for Poultry.</title>
        <authorList>
            <person name="Ma L.M."/>
            <person name="Lopez-Guerra N."/>
            <person name="Zhang G."/>
        </authorList>
    </citation>
    <scope>NUCLEOTIDE SEQUENCE</scope>
    <source>
        <strain evidence="12">Salm-9</strain>
    </source>
</reference>
<sequence>MDELQKVWKRHQYFAKASMAFIYGILVSIALNFFWDPGKIYSSGITGLAQLISTLTASSGIHLSTALMLFVLNLPLFILAWFQISHKFTIFTILAVVFSSIMMKVIQPVTLTNDPIICAIFGAAINGFGTGLALKNGISTGGLDIISLTVRKRTGKSVGTVNLVFNMFIIIAAGFVFGWPHAFYSALGIFINAQVMDMVYTRQQKMQVMIVTNKPDLVVKTIQHHMRRGITIIHDAEGAYQHDRKTVLLTVISRYEMFDLKEAMRESDPKAFVSIAENVHILGRFYEPSM</sequence>
<dbReference type="Proteomes" id="UP000094723">
    <property type="component" value="Chromosome"/>
</dbReference>
<dbReference type="Proteomes" id="UP000196255">
    <property type="component" value="Unassembled WGS sequence"/>
</dbReference>
<feature type="transmembrane region" description="Helical" evidence="6">
    <location>
        <begin position="13"/>
        <end position="35"/>
    </location>
</feature>
<organism evidence="8 22">
    <name type="scientific">Ligilactobacillus salivarius</name>
    <dbReference type="NCBI Taxonomy" id="1624"/>
    <lineage>
        <taxon>Bacteria</taxon>
        <taxon>Bacillati</taxon>
        <taxon>Bacillota</taxon>
        <taxon>Bacilli</taxon>
        <taxon>Lactobacillales</taxon>
        <taxon>Lactobacillaceae</taxon>
        <taxon>Ligilactobacillus</taxon>
    </lineage>
</organism>
<dbReference type="InterPro" id="IPR051461">
    <property type="entry name" value="UPF0750_membrane"/>
</dbReference>
<dbReference type="EMBL" id="CP007646">
    <property type="protein sequence ID" value="AIR10442.1"/>
    <property type="molecule type" value="Genomic_DNA"/>
</dbReference>
<evidence type="ECO:0000256" key="2">
    <source>
        <dbReference type="ARBA" id="ARBA00022475"/>
    </source>
</evidence>
<proteinExistence type="predicted"/>
<dbReference type="Proteomes" id="UP000437575">
    <property type="component" value="Unassembled WGS sequence"/>
</dbReference>
<evidence type="ECO:0000313" key="18">
    <source>
        <dbReference type="EMBL" id="PAY48628.1"/>
    </source>
</evidence>
<dbReference type="Proteomes" id="UP001224533">
    <property type="component" value="Chromosome"/>
</dbReference>
<dbReference type="OMA" id="WRVETII"/>
<dbReference type="EMBL" id="QFAS01000005">
    <property type="protein sequence ID" value="PWG52918.1"/>
    <property type="molecule type" value="Genomic_DNA"/>
</dbReference>
<dbReference type="EMBL" id="CP017107">
    <property type="protein sequence ID" value="AOO74062.1"/>
    <property type="molecule type" value="Genomic_DNA"/>
</dbReference>
<reference evidence="8 22" key="1">
    <citation type="journal article" date="2014" name="BMC Genomics">
        <title>Unusual genome complexity in Lactobacillus salivarius JCM1046.</title>
        <authorList>
            <person name="Raftis E.J."/>
            <person name="Forde B.M."/>
            <person name="Claesson M.J."/>
            <person name="O'Toole P.W."/>
        </authorList>
    </citation>
    <scope>NUCLEOTIDE SEQUENCE [LARGE SCALE GENOMIC DNA]</scope>
    <source>
        <strain evidence="8 22">JCM1046</strain>
    </source>
</reference>
<dbReference type="EMBL" id="VSTU01000002">
    <property type="protein sequence ID" value="MYZ65915.1"/>
    <property type="molecule type" value="Genomic_DNA"/>
</dbReference>
<reference evidence="13" key="16">
    <citation type="submission" date="2023-07" db="EMBL/GenBank/DDBJ databases">
        <title>Complete genome sequence of Ligilactobacillus salivarius SRCM217594 isolated from Gallus gallus domesticus feces.</title>
        <authorList>
            <person name="Yang H.-G."/>
            <person name="Ryu M.-S."/>
            <person name="Ha G.-S."/>
            <person name="Yang H.-J."/>
            <person name="Jeong D.-Y."/>
        </authorList>
    </citation>
    <scope>NUCLEOTIDE SEQUENCE</scope>
    <source>
        <strain evidence="13">SRCM217594</strain>
    </source>
</reference>
<evidence type="ECO:0000256" key="4">
    <source>
        <dbReference type="ARBA" id="ARBA00022989"/>
    </source>
</evidence>
<reference evidence="17" key="7">
    <citation type="journal article" date="2018" name="BMC Genomics">
        <title>Whole genome sequencing and function prediction of 133 gut anaerobes isolated from chicken caecum in pure cultures.</title>
        <authorList>
            <person name="Medvecky M."/>
            <person name="Cejkova D."/>
            <person name="Polansky O."/>
            <person name="Karasova D."/>
            <person name="Kubasova T."/>
            <person name="Cizek A."/>
            <person name="Rychlik I."/>
        </authorList>
    </citation>
    <scope>NUCLEOTIDE SEQUENCE</scope>
    <source>
        <strain evidence="17">An84</strain>
    </source>
</reference>
<dbReference type="Proteomes" id="UP001174888">
    <property type="component" value="Unassembled WGS sequence"/>
</dbReference>
<reference evidence="18 27" key="2">
    <citation type="submission" date="2016-05" db="EMBL/GenBank/DDBJ databases">
        <authorList>
            <person name="Lee J.-Y."/>
            <person name="Kim E.B."/>
            <person name="Choi Y.-J."/>
        </authorList>
    </citation>
    <scope>NUCLEOTIDE SEQUENCE [LARGE SCALE GENOMIC DNA]</scope>
    <source>
        <strain evidence="18 27">KLA006</strain>
    </source>
</reference>
<dbReference type="AlphaFoldDB" id="A0A089RV22"/>
<dbReference type="Proteomes" id="UP000471300">
    <property type="component" value="Unassembled WGS sequence"/>
</dbReference>
<evidence type="ECO:0000256" key="5">
    <source>
        <dbReference type="ARBA" id="ARBA00023136"/>
    </source>
</evidence>
<reference evidence="14 29" key="9">
    <citation type="submission" date="2019-11" db="EMBL/GenBank/DDBJ databases">
        <title>Draft Genome Sequence of Plant Growth-Promoting Rhizosphere-Associated Bacteria.</title>
        <authorList>
            <person name="Vasilyev I.Y."/>
            <person name="Radchenko V."/>
            <person name="Ilnitskaya E.V."/>
        </authorList>
    </citation>
    <scope>NUCLEOTIDE SEQUENCE [LARGE SCALE GENOMIC DNA]</scope>
    <source>
        <strain evidence="14 29">VRA_1sq_f</strain>
    </source>
</reference>
<reference evidence="11" key="11">
    <citation type="journal article" date="2021" name="PeerJ">
        <title>Extensive microbial diversity within the chicken gut microbiome revealed by metagenomics and culture.</title>
        <authorList>
            <person name="Gilroy R."/>
            <person name="Ravi A."/>
            <person name="Getino M."/>
            <person name="Pursley I."/>
            <person name="Horton D.L."/>
            <person name="Alikhan N.F."/>
            <person name="Baker D."/>
            <person name="Gharbi K."/>
            <person name="Hall N."/>
            <person name="Watson M."/>
            <person name="Adriaenssens E.M."/>
            <person name="Foster-Nyarko E."/>
            <person name="Jarju S."/>
            <person name="Secka A."/>
            <person name="Antonio M."/>
            <person name="Oren A."/>
            <person name="Chaudhuri R.R."/>
            <person name="La Ragione R."/>
            <person name="Hildebrand F."/>
            <person name="Pallen M.J."/>
        </authorList>
    </citation>
    <scope>NUCLEOTIDE SEQUENCE</scope>
    <source>
        <strain evidence="11">CHK189-29639</strain>
    </source>
</reference>
<dbReference type="EMBL" id="JARKHV010000002">
    <property type="protein sequence ID" value="MDF4186205.1"/>
    <property type="molecule type" value="Genomic_DNA"/>
</dbReference>
<reference evidence="9 23" key="3">
    <citation type="submission" date="2016-09" db="EMBL/GenBank/DDBJ databases">
        <title>Complete Genome Sequence of Lactobacillus salivarius Jin.</title>
        <authorList>
            <person name="Jin N."/>
            <person name="Li C."/>
            <person name="Wang M."/>
            <person name="Ren D."/>
            <person name="Di Y."/>
            <person name="Pan R."/>
            <person name="Du S."/>
            <person name="Lu H."/>
            <person name="Li X."/>
            <person name="Tian M."/>
        </authorList>
    </citation>
    <scope>NUCLEOTIDE SEQUENCE [LARGE SCALE GENOMIC DNA]</scope>
    <source>
        <strain evidence="9 23">CICC 23174</strain>
    </source>
</reference>
<evidence type="ECO:0000313" key="19">
    <source>
        <dbReference type="EMBL" id="PWG52918.1"/>
    </source>
</evidence>
<accession>A0A089RV22</accession>
<dbReference type="EMBL" id="CP114509">
    <property type="protein sequence ID" value="WHS16893.1"/>
    <property type="molecule type" value="Genomic_DNA"/>
</dbReference>
<evidence type="ECO:0000313" key="16">
    <source>
        <dbReference type="EMBL" id="OQQ90426.1"/>
    </source>
</evidence>
<evidence type="ECO:0000256" key="3">
    <source>
        <dbReference type="ARBA" id="ARBA00022692"/>
    </source>
</evidence>
<protein>
    <submittedName>
        <fullName evidence="14">DUF2179 domain-containing protein</fullName>
    </submittedName>
    <submittedName>
        <fullName evidence="8">Putative membrane spanning protein</fullName>
    </submittedName>
    <submittedName>
        <fullName evidence="11">YitT family protein</fullName>
    </submittedName>
</protein>
<evidence type="ECO:0000313" key="22">
    <source>
        <dbReference type="Proteomes" id="UP000029488"/>
    </source>
</evidence>
<reference evidence="15 30" key="10">
    <citation type="journal article" date="2020" name="Food Funct.">
        <title>Screening of Lactobacillus salivarius strains from the feces of Chinese populations and the evaluation of their effects against intestinal inflammation in mice.</title>
        <authorList>
            <person name="Zhai Q."/>
            <person name="Shen X."/>
            <person name="Cen S."/>
            <person name="Zhang C."/>
            <person name="Tian F."/>
            <person name="Zhao J."/>
            <person name="Zhang H."/>
            <person name="Xue Y."/>
            <person name="Chen W."/>
        </authorList>
    </citation>
    <scope>NUCLEOTIDE SEQUENCE [LARGE SCALE GENOMIC DNA]</scope>
    <source>
        <strain evidence="15 30">FZJTZ28M4.scaf</strain>
    </source>
</reference>
<dbReference type="EMBL" id="CP123971">
    <property type="protein sequence ID" value="WII29353.1"/>
    <property type="molecule type" value="Genomic_DNA"/>
</dbReference>
<dbReference type="EMBL" id="JAUIQT010000001">
    <property type="protein sequence ID" value="MDN4833535.1"/>
    <property type="molecule type" value="Genomic_DNA"/>
</dbReference>
<dbReference type="InterPro" id="IPR019264">
    <property type="entry name" value="DUF2179"/>
</dbReference>
<evidence type="ECO:0000313" key="25">
    <source>
        <dbReference type="Proteomes" id="UP000195378"/>
    </source>
</evidence>
<dbReference type="Proteomes" id="UP000029488">
    <property type="component" value="Chromosome"/>
</dbReference>
<name>A0A089RV22_9LACO</name>
<dbReference type="EMBL" id="CP020858">
    <property type="protein sequence ID" value="ARU19431.1"/>
    <property type="molecule type" value="Genomic_DNA"/>
</dbReference>
<dbReference type="InterPro" id="IPR015867">
    <property type="entry name" value="N-reg_PII/ATP_PRibTrfase_C"/>
</dbReference>
<dbReference type="EMBL" id="LXZO01000055">
    <property type="protein sequence ID" value="PAY48628.1"/>
    <property type="molecule type" value="Genomic_DNA"/>
</dbReference>
<comment type="subcellular location">
    <subcellularLocation>
        <location evidence="1">Cell membrane</location>
        <topology evidence="1">Multi-pass membrane protein</topology>
    </subcellularLocation>
</comment>
<evidence type="ECO:0000313" key="27">
    <source>
        <dbReference type="Proteomes" id="UP000218139"/>
    </source>
</evidence>
<evidence type="ECO:0000256" key="6">
    <source>
        <dbReference type="SAM" id="Phobius"/>
    </source>
</evidence>
<dbReference type="EMBL" id="WKKZ01000163">
    <property type="protein sequence ID" value="MSE05208.1"/>
    <property type="molecule type" value="Genomic_DNA"/>
</dbReference>
<feature type="transmembrane region" description="Helical" evidence="6">
    <location>
        <begin position="112"/>
        <end position="134"/>
    </location>
</feature>
<dbReference type="Pfam" id="PF02588">
    <property type="entry name" value="YitT_membrane"/>
    <property type="match status" value="1"/>
</dbReference>
<dbReference type="PANTHER" id="PTHR33545:SF5">
    <property type="entry name" value="UPF0750 MEMBRANE PROTEIN YITT"/>
    <property type="match status" value="1"/>
</dbReference>
<feature type="transmembrane region" description="Helical" evidence="6">
    <location>
        <begin position="88"/>
        <end position="106"/>
    </location>
</feature>
<dbReference type="Proteomes" id="UP000759256">
    <property type="component" value="Unassembled WGS sequence"/>
</dbReference>
<evidence type="ECO:0000313" key="8">
    <source>
        <dbReference type="EMBL" id="AIR10442.1"/>
    </source>
</evidence>
<evidence type="ECO:0000313" key="11">
    <source>
        <dbReference type="EMBL" id="HJG15681.1"/>
    </source>
</evidence>
<evidence type="ECO:0000256" key="1">
    <source>
        <dbReference type="ARBA" id="ARBA00004651"/>
    </source>
</evidence>
<dbReference type="GO" id="GO:0005886">
    <property type="term" value="C:plasma membrane"/>
    <property type="evidence" value="ECO:0007669"/>
    <property type="project" value="UniProtKB-SubCell"/>
</dbReference>
<evidence type="ECO:0000313" key="17">
    <source>
        <dbReference type="EMBL" id="OUN19126.1"/>
    </source>
</evidence>
<dbReference type="EMBL" id="NFHF01000004">
    <property type="protein sequence ID" value="OUN19126.1"/>
    <property type="molecule type" value="Genomic_DNA"/>
</dbReference>
<evidence type="ECO:0000313" key="29">
    <source>
        <dbReference type="Proteomes" id="UP000437575"/>
    </source>
</evidence>
<evidence type="ECO:0000313" key="28">
    <source>
        <dbReference type="Proteomes" id="UP000245607"/>
    </source>
</evidence>
<dbReference type="PIRSF" id="PIRSF006483">
    <property type="entry name" value="Membrane_protein_YitT"/>
    <property type="match status" value="1"/>
</dbReference>
<evidence type="ECO:0000313" key="14">
    <source>
        <dbReference type="EMBL" id="MSE05208.1"/>
    </source>
</evidence>
<reference evidence="11" key="12">
    <citation type="submission" date="2021-09" db="EMBL/GenBank/DDBJ databases">
        <authorList>
            <person name="Gilroy R."/>
        </authorList>
    </citation>
    <scope>NUCLEOTIDE SEQUENCE</scope>
    <source>
        <strain evidence="11">CHK189-29639</strain>
    </source>
</reference>
<dbReference type="Gene3D" id="3.30.70.120">
    <property type="match status" value="1"/>
</dbReference>
<reference evidence="19 28" key="8">
    <citation type="submission" date="2018-05" db="EMBL/GenBank/DDBJ databases">
        <title>Lactobacillus salivarius genome sequencing and assembly.</title>
        <authorList>
            <person name="Audisio C."/>
            <person name="Albarracin L."/>
            <person name="Torres M.J."/>
            <person name="Hebert E.M."/>
            <person name="Saavedra L."/>
        </authorList>
    </citation>
    <scope>NUCLEOTIDE SEQUENCE [LARGE SCALE GENOMIC DNA]</scope>
    <source>
        <strain evidence="19 28">A3iob</strain>
    </source>
</reference>
<dbReference type="Proteomes" id="UP000192575">
    <property type="component" value="Unassembled WGS sequence"/>
</dbReference>
<evidence type="ECO:0000313" key="15">
    <source>
        <dbReference type="EMBL" id="MYZ65915.1"/>
    </source>
</evidence>
<keyword evidence="3 6" id="KW-0812">Transmembrane</keyword>
<reference evidence="20 31" key="13">
    <citation type="submission" date="2022-12" db="EMBL/GenBank/DDBJ databases">
        <title>Assessment of beneficial effects and identification of host adaptation-associated genes of Ligilactobacillus salivarius isolated from Meles meles.</title>
        <authorList>
            <person name="Wang Y."/>
        </authorList>
    </citation>
    <scope>NUCLEOTIDE SEQUENCE [LARGE SCALE GENOMIC DNA]</scope>
    <source>
        <strain evidence="20 31">S35</strain>
    </source>
</reference>
<gene>
    <name evidence="18" type="ORF">A8C52_04835</name>
    <name evidence="17" type="ORF">B5G36_02565</name>
    <name evidence="16" type="ORF">B6U56_03845</name>
    <name evidence="10" type="ORF">B7R82_05295</name>
    <name evidence="9" type="ORF">BHF65_07485</name>
    <name evidence="19" type="ORF">DB362_03090</name>
    <name evidence="15" type="ORF">FYL06_02930</name>
    <name evidence="14" type="ORF">GKC34_05080</name>
    <name evidence="11" type="ORF">K8V06_06035</name>
    <name evidence="8" type="ORF">LSJ_0754</name>
    <name evidence="20" type="ORF">O2U02_05140</name>
    <name evidence="12" type="ORF">PV940_04030</name>
    <name evidence="21" type="ORF">QFE45_04395</name>
    <name evidence="13" type="ORF">QYC35_04710</name>
</gene>
<evidence type="ECO:0000313" key="24">
    <source>
        <dbReference type="Proteomes" id="UP000192575"/>
    </source>
</evidence>
<dbReference type="EMBL" id="NBEF01000017">
    <property type="protein sequence ID" value="OQQ90426.1"/>
    <property type="molecule type" value="Genomic_DNA"/>
</dbReference>
<dbReference type="PANTHER" id="PTHR33545">
    <property type="entry name" value="UPF0750 MEMBRANE PROTEIN YITT-RELATED"/>
    <property type="match status" value="1"/>
</dbReference>
<reference evidence="16 24" key="4">
    <citation type="submission" date="2017-03" db="EMBL/GenBank/DDBJ databases">
        <title>Phylogenomics and comparative genomics of Lactobacillus salivarius, a mammalian gut commensal.</title>
        <authorList>
            <person name="Harris H.M."/>
        </authorList>
    </citation>
    <scope>NUCLEOTIDE SEQUENCE [LARGE SCALE GENOMIC DNA]</scope>
    <source>
        <strain evidence="16 24">JCM 1047</strain>
    </source>
</reference>
<reference evidence="26" key="6">
    <citation type="submission" date="2017-04" db="EMBL/GenBank/DDBJ databases">
        <title>Function of individual gut microbiota members based on whole genome sequencing of pure cultures obtained from chicken caecum.</title>
        <authorList>
            <person name="Medvecky M."/>
            <person name="Cejkova D."/>
            <person name="Polansky O."/>
            <person name="Karasova D."/>
            <person name="Kubasova T."/>
            <person name="Cizek A."/>
            <person name="Rychlik I."/>
        </authorList>
    </citation>
    <scope>NUCLEOTIDE SEQUENCE [LARGE SCALE GENOMIC DNA]</scope>
    <source>
        <strain evidence="26">An84</strain>
    </source>
</reference>
<dbReference type="KEGG" id="lsj:LSJ_0754"/>
<evidence type="ECO:0000313" key="20">
    <source>
        <dbReference type="EMBL" id="WHS16893.1"/>
    </source>
</evidence>
<evidence type="ECO:0000313" key="13">
    <source>
        <dbReference type="EMBL" id="MDN4833535.1"/>
    </source>
</evidence>
<dbReference type="InterPro" id="IPR003740">
    <property type="entry name" value="YitT"/>
</dbReference>
<feature type="domain" description="DUF2179" evidence="7">
    <location>
        <begin position="228"/>
        <end position="283"/>
    </location>
</feature>
<evidence type="ECO:0000313" key="21">
    <source>
        <dbReference type="EMBL" id="WII29353.1"/>
    </source>
</evidence>
<feature type="transmembrane region" description="Helical" evidence="6">
    <location>
        <begin position="155"/>
        <end position="176"/>
    </location>
</feature>
<dbReference type="Proteomes" id="UP000245607">
    <property type="component" value="Unassembled WGS sequence"/>
</dbReference>
<evidence type="ECO:0000313" key="9">
    <source>
        <dbReference type="EMBL" id="AOO74062.1"/>
    </source>
</evidence>
<reference evidence="21" key="15">
    <citation type="submission" date="2023-04" db="EMBL/GenBank/DDBJ databases">
        <title>Four porcine-derived lactic acid bacteria strains analyses and their evaluation as potential probiotics based on genomics.</title>
        <authorList>
            <person name="Niu D."/>
        </authorList>
    </citation>
    <scope>NUCLEOTIDE SEQUENCE</scope>
    <source>
        <strain evidence="21">ZSA5</strain>
    </source>
</reference>
<keyword evidence="5 6" id="KW-0472">Membrane</keyword>
<dbReference type="Proteomes" id="UP001213566">
    <property type="component" value="Unassembled WGS sequence"/>
</dbReference>
<evidence type="ECO:0000259" key="7">
    <source>
        <dbReference type="Pfam" id="PF10035"/>
    </source>
</evidence>
<evidence type="ECO:0000313" key="31">
    <source>
        <dbReference type="Proteomes" id="UP001224533"/>
    </source>
</evidence>
<dbReference type="RefSeq" id="WP_003710005.1">
    <property type="nucleotide sequence ID" value="NZ_CABMGV010000001.1"/>
</dbReference>
<dbReference type="Proteomes" id="UP000218139">
    <property type="component" value="Unassembled WGS sequence"/>
</dbReference>
<feature type="transmembrane region" description="Helical" evidence="6">
    <location>
        <begin position="55"/>
        <end position="81"/>
    </location>
</feature>
<reference evidence="10 25" key="5">
    <citation type="submission" date="2017-04" db="EMBL/GenBank/DDBJ databases">
        <title>Complete genome sequence of Lactobacillus salivarius ZLS006, a probiotic strain isolated from healthy piglet.</title>
        <authorList>
            <person name="Zhang D."/>
        </authorList>
    </citation>
    <scope>NUCLEOTIDE SEQUENCE [LARGE SCALE GENOMIC DNA]</scope>
    <source>
        <strain evidence="10 25">ZLS006</strain>
    </source>
</reference>
<dbReference type="Pfam" id="PF10035">
    <property type="entry name" value="DUF2179"/>
    <property type="match status" value="1"/>
</dbReference>
<evidence type="ECO:0000313" key="10">
    <source>
        <dbReference type="EMBL" id="ARU19431.1"/>
    </source>
</evidence>
<keyword evidence="2" id="KW-1003">Cell membrane</keyword>
<dbReference type="EMBL" id="DYVK01000058">
    <property type="protein sequence ID" value="HJG15681.1"/>
    <property type="molecule type" value="Genomic_DNA"/>
</dbReference>
<dbReference type="CDD" id="cd16380">
    <property type="entry name" value="YitT_C"/>
    <property type="match status" value="1"/>
</dbReference>
<keyword evidence="4 6" id="KW-1133">Transmembrane helix</keyword>